<protein>
    <submittedName>
        <fullName evidence="5">Taurine catabolism dioxygenase TauD, TfdA family</fullName>
    </submittedName>
</protein>
<dbReference type="OrthoDB" id="979809at2"/>
<dbReference type="KEGG" id="lcd:clem_12585"/>
<feature type="domain" description="TauD/TfdA-like" evidence="4">
    <location>
        <begin position="38"/>
        <end position="256"/>
    </location>
</feature>
<dbReference type="EMBL" id="CP016397">
    <property type="protein sequence ID" value="ASQ47052.1"/>
    <property type="molecule type" value="Genomic_DNA"/>
</dbReference>
<organism evidence="5 6">
    <name type="scientific">Legionella clemsonensis</name>
    <dbReference type="NCBI Taxonomy" id="1867846"/>
    <lineage>
        <taxon>Bacteria</taxon>
        <taxon>Pseudomonadati</taxon>
        <taxon>Pseudomonadota</taxon>
        <taxon>Gammaproteobacteria</taxon>
        <taxon>Legionellales</taxon>
        <taxon>Legionellaceae</taxon>
        <taxon>Legionella</taxon>
    </lineage>
</organism>
<dbReference type="GO" id="GO:0017000">
    <property type="term" value="P:antibiotic biosynthetic process"/>
    <property type="evidence" value="ECO:0007669"/>
    <property type="project" value="UniProtKB-KW"/>
</dbReference>
<evidence type="ECO:0000259" key="4">
    <source>
        <dbReference type="Pfam" id="PF02668"/>
    </source>
</evidence>
<dbReference type="Pfam" id="PF02668">
    <property type="entry name" value="TauD"/>
    <property type="match status" value="1"/>
</dbReference>
<gene>
    <name evidence="5" type="ORF">clem_12585</name>
</gene>
<proteinExistence type="predicted"/>
<accession>A0A222P5E2</accession>
<dbReference type="AlphaFoldDB" id="A0A222P5E2"/>
<keyword evidence="5" id="KW-0223">Dioxygenase</keyword>
<evidence type="ECO:0000256" key="3">
    <source>
        <dbReference type="ARBA" id="ARBA00023194"/>
    </source>
</evidence>
<evidence type="ECO:0000313" key="5">
    <source>
        <dbReference type="EMBL" id="ASQ47052.1"/>
    </source>
</evidence>
<dbReference type="InterPro" id="IPR003819">
    <property type="entry name" value="TauD/TfdA-like"/>
</dbReference>
<dbReference type="Proteomes" id="UP000201728">
    <property type="component" value="Chromosome"/>
</dbReference>
<comment type="cofactor">
    <cofactor evidence="1">
        <name>Fe(2+)</name>
        <dbReference type="ChEBI" id="CHEBI:29033"/>
    </cofactor>
</comment>
<dbReference type="SUPFAM" id="SSF51197">
    <property type="entry name" value="Clavaminate synthase-like"/>
    <property type="match status" value="1"/>
</dbReference>
<keyword evidence="6" id="KW-1185">Reference proteome</keyword>
<dbReference type="PANTHER" id="PTHR10696:SF56">
    <property type="entry name" value="TAUD_TFDA-LIKE DOMAIN-CONTAINING PROTEIN"/>
    <property type="match status" value="1"/>
</dbReference>
<dbReference type="RefSeq" id="WP_157698245.1">
    <property type="nucleotide sequence ID" value="NZ_CP016397.1"/>
</dbReference>
<dbReference type="InterPro" id="IPR050411">
    <property type="entry name" value="AlphaKG_dependent_hydroxylases"/>
</dbReference>
<dbReference type="GO" id="GO:0016706">
    <property type="term" value="F:2-oxoglutarate-dependent dioxygenase activity"/>
    <property type="evidence" value="ECO:0007669"/>
    <property type="project" value="UniProtKB-ARBA"/>
</dbReference>
<keyword evidence="3" id="KW-0045">Antibiotic biosynthesis</keyword>
<keyword evidence="2" id="KW-0560">Oxidoreductase</keyword>
<evidence type="ECO:0000256" key="2">
    <source>
        <dbReference type="ARBA" id="ARBA00023002"/>
    </source>
</evidence>
<dbReference type="InterPro" id="IPR042098">
    <property type="entry name" value="TauD-like_sf"/>
</dbReference>
<name>A0A222P5E2_9GAMM</name>
<evidence type="ECO:0000313" key="6">
    <source>
        <dbReference type="Proteomes" id="UP000201728"/>
    </source>
</evidence>
<dbReference type="Gene3D" id="3.60.130.10">
    <property type="entry name" value="Clavaminate synthase-like"/>
    <property type="match status" value="1"/>
</dbReference>
<dbReference type="PANTHER" id="PTHR10696">
    <property type="entry name" value="GAMMA-BUTYROBETAINE HYDROXYLASE-RELATED"/>
    <property type="match status" value="1"/>
</dbReference>
<sequence>MLCDLKEIQKYINTKEYCLHPGMNSEYYFHPEEDFLNTELLRQFVDNNGFAIVQLNNKSLRSLLKTLAFYLGPPMKDSGVYKKYIAKVQAAKNGKFYVNSNMSQPLHTDEGYTNIFPRYASLYCLQQSNQGGISTIVPVETLLNALYNKFGNQVAKLFQADALSITTKAGTSNKQILFTLDNGSIGMSYSPFVLNWRATAPISDMIIFINEFIHDPSNQHRIALQKDQLLVMDNCRIFHGRTEFNSQDNRLLLRFWNKRIAV</sequence>
<reference evidence="6" key="1">
    <citation type="submission" date="2016-07" db="EMBL/GenBank/DDBJ databases">
        <authorList>
            <person name="Florea S."/>
            <person name="Webb J.S."/>
            <person name="Jaromczyk J."/>
            <person name="Schardl C.L."/>
        </authorList>
    </citation>
    <scope>NUCLEOTIDE SEQUENCE [LARGE SCALE GENOMIC DNA]</scope>
    <source>
        <strain evidence="6">CDC-D5610</strain>
    </source>
</reference>
<evidence type="ECO:0000256" key="1">
    <source>
        <dbReference type="ARBA" id="ARBA00001954"/>
    </source>
</evidence>